<evidence type="ECO:0000256" key="3">
    <source>
        <dbReference type="SAM" id="Phobius"/>
    </source>
</evidence>
<dbReference type="NCBIfam" id="TIGR03926">
    <property type="entry name" value="T7_EssB"/>
    <property type="match status" value="1"/>
</dbReference>
<gene>
    <name evidence="4" type="primary">essB</name>
    <name evidence="4" type="ORF">SR187_5945</name>
</gene>
<dbReference type="EMBL" id="AP018400">
    <property type="protein sequence ID" value="BBA92794.1"/>
    <property type="molecule type" value="Genomic_DNA"/>
</dbReference>
<feature type="transmembrane region" description="Helical" evidence="3">
    <location>
        <begin position="206"/>
        <end position="225"/>
    </location>
</feature>
<dbReference type="GeneID" id="52229730"/>
<proteinExistence type="inferred from homology"/>
<reference evidence="4 5" key="1">
    <citation type="journal article" date="2018" name="Genome Biol. Evol.">
        <title>Complete Genome Sequence of Streptococcus ruminantium sp. nov. GUT-187T (=DSM 104980T =JCM 31869T), the Type Strain of S. ruminantium, and Comparison with Genome Sequences of Streptococcus suis Strains.</title>
        <authorList>
            <person name="Tohya M."/>
            <person name="Sekizaki T."/>
            <person name="Miyoshi-Akiyama T."/>
        </authorList>
    </citation>
    <scope>NUCLEOTIDE SEQUENCE [LARGE SCALE GENOMIC DNA]</scope>
    <source>
        <strain evidence="4 5">GUT187T</strain>
    </source>
</reference>
<evidence type="ECO:0000313" key="5">
    <source>
        <dbReference type="Proteomes" id="UP000269331"/>
    </source>
</evidence>
<keyword evidence="3" id="KW-1133">Transmembrane helix</keyword>
<evidence type="ECO:0000313" key="4">
    <source>
        <dbReference type="EMBL" id="BBA92794.1"/>
    </source>
</evidence>
<sequence>MTTVMRELLLEEVKGNQSVAFQLLEAKQPLFVNQKVAIDGENLQLELVQPDGCYAWDRLVDLTREEQLRHFINLGQVFELLNQTVYTYDFHPSKVLFTLNALPLLVERGVKGQVPPYEALTVEEFLTRYQAMMVSVLDKKTSYDTLINGKLPFYRGNLFCEQLVKADSLVDVSTLLQAEYQTEKEKNKQTMAVVTKSRLARLKATSILASLGAVLLAAGLGYVLLSSLPKQEMISQTRLAFIQKDYSKVITTVKSADSKALSQDDKYIVALSVIMTEPLTETQRQELSKISTQSNEDYLRYWILIGQSKIDEAIDIASFLDDPQLLMYSMTKKIDDIQRDPDLRAEERTSQLNTYKTKLDELKKTYLTPEETAGAASEKTPASSTQE</sequence>
<dbReference type="InterPro" id="IPR042565">
    <property type="entry name" value="T7SS_EssB_C"/>
</dbReference>
<name>A0A2Z5TRB0_9STRE</name>
<keyword evidence="3" id="KW-0812">Transmembrane</keyword>
<dbReference type="Gene3D" id="1.10.510.10">
    <property type="entry name" value="Transferase(Phosphotransferase) domain 1"/>
    <property type="match status" value="1"/>
</dbReference>
<dbReference type="Pfam" id="PF10140">
    <property type="entry name" value="YukC"/>
    <property type="match status" value="1"/>
</dbReference>
<keyword evidence="3" id="KW-0472">Membrane</keyword>
<organism evidence="4 5">
    <name type="scientific">Streptococcus ruminantium</name>
    <dbReference type="NCBI Taxonomy" id="1917441"/>
    <lineage>
        <taxon>Bacteria</taxon>
        <taxon>Bacillati</taxon>
        <taxon>Bacillota</taxon>
        <taxon>Bacilli</taxon>
        <taxon>Lactobacillales</taxon>
        <taxon>Streptococcaceae</taxon>
        <taxon>Streptococcus</taxon>
    </lineage>
</organism>
<dbReference type="Proteomes" id="UP000269331">
    <property type="component" value="Chromosome"/>
</dbReference>
<feature type="region of interest" description="Disordered" evidence="2">
    <location>
        <begin position="366"/>
        <end position="387"/>
    </location>
</feature>
<dbReference type="Gene3D" id="1.25.40.680">
    <property type="entry name" value="Type VII secretion system EssB, C-terminal-like domain"/>
    <property type="match status" value="1"/>
</dbReference>
<evidence type="ECO:0000256" key="1">
    <source>
        <dbReference type="ARBA" id="ARBA00010163"/>
    </source>
</evidence>
<dbReference type="InterPro" id="IPR018778">
    <property type="entry name" value="T7SS_EssB"/>
</dbReference>
<protein>
    <submittedName>
        <fullName evidence="4">Type VII secretion protein</fullName>
    </submittedName>
</protein>
<dbReference type="AlphaFoldDB" id="A0A2Z5TRB0"/>
<evidence type="ECO:0000256" key="2">
    <source>
        <dbReference type="SAM" id="MobiDB-lite"/>
    </source>
</evidence>
<dbReference type="RefSeq" id="WP_323131743.1">
    <property type="nucleotide sequence ID" value="NZ_AP018400.1"/>
</dbReference>
<accession>A0A2Z5TRB0</accession>
<comment type="similarity">
    <text evidence="1">Belongs to the EssB family.</text>
</comment>
<dbReference type="KEGG" id="srq:SR187_5945"/>